<keyword evidence="3" id="KW-0288">FMN</keyword>
<dbReference type="Pfam" id="PF01613">
    <property type="entry name" value="Flavin_Reduct"/>
    <property type="match status" value="1"/>
</dbReference>
<evidence type="ECO:0000313" key="7">
    <source>
        <dbReference type="Proteomes" id="UP000324760"/>
    </source>
</evidence>
<dbReference type="RefSeq" id="WP_138987694.1">
    <property type="nucleotide sequence ID" value="NZ_CP043869.1"/>
</dbReference>
<proteinExistence type="inferred from homology"/>
<dbReference type="Proteomes" id="UP000324760">
    <property type="component" value="Chromosome"/>
</dbReference>
<sequence>MIINLSALSKDSVYHTLTQVIVPRPVAWVLSEHANGKFNLAPFSYFSAVCSDPPIVMISVGKKPDGSEKDTYKNIVEREHFVIHIAGADMASAVTQSSMVLPEGESELEACHLTTENVEGFNLPRVVGAPIAMSCRLYQHSEIGNSGQKMVLGEIEKIWIDEDVLSYDEKGRMKVLPARLNPLGRLGGIEYGVLGDILRIPRPS</sequence>
<dbReference type="Gene3D" id="2.30.110.10">
    <property type="entry name" value="Electron Transport, Fmn-binding Protein, Chain A"/>
    <property type="match status" value="1"/>
</dbReference>
<dbReference type="GO" id="GO:0010181">
    <property type="term" value="F:FMN binding"/>
    <property type="evidence" value="ECO:0007669"/>
    <property type="project" value="InterPro"/>
</dbReference>
<dbReference type="InterPro" id="IPR012349">
    <property type="entry name" value="Split_barrel_FMN-bd"/>
</dbReference>
<dbReference type="AlphaFoldDB" id="A0A5P1RBM4"/>
<dbReference type="SUPFAM" id="SSF50475">
    <property type="entry name" value="FMN-binding split barrel"/>
    <property type="match status" value="1"/>
</dbReference>
<evidence type="ECO:0000259" key="5">
    <source>
        <dbReference type="SMART" id="SM00903"/>
    </source>
</evidence>
<dbReference type="PANTHER" id="PTHR33798:SF5">
    <property type="entry name" value="FLAVIN REDUCTASE LIKE DOMAIN-CONTAINING PROTEIN"/>
    <property type="match status" value="1"/>
</dbReference>
<keyword evidence="2" id="KW-0285">Flavoprotein</keyword>
<organism evidence="6 7">
    <name type="scientific">Neptunomonas concharum</name>
    <dbReference type="NCBI Taxonomy" id="1031538"/>
    <lineage>
        <taxon>Bacteria</taxon>
        <taxon>Pseudomonadati</taxon>
        <taxon>Pseudomonadota</taxon>
        <taxon>Gammaproteobacteria</taxon>
        <taxon>Oceanospirillales</taxon>
        <taxon>Oceanospirillaceae</taxon>
        <taxon>Neptunomonas</taxon>
    </lineage>
</organism>
<evidence type="ECO:0000256" key="2">
    <source>
        <dbReference type="ARBA" id="ARBA00022630"/>
    </source>
</evidence>
<feature type="domain" description="Flavin reductase like" evidence="5">
    <location>
        <begin position="19"/>
        <end position="169"/>
    </location>
</feature>
<evidence type="ECO:0000256" key="4">
    <source>
        <dbReference type="ARBA" id="ARBA00038054"/>
    </source>
</evidence>
<evidence type="ECO:0000256" key="3">
    <source>
        <dbReference type="ARBA" id="ARBA00022643"/>
    </source>
</evidence>
<comment type="similarity">
    <text evidence="4">Belongs to the flavoredoxin family.</text>
</comment>
<gene>
    <name evidence="6" type="ORF">F0U83_09820</name>
</gene>
<dbReference type="PANTHER" id="PTHR33798">
    <property type="entry name" value="FLAVOPROTEIN OXYGENASE"/>
    <property type="match status" value="1"/>
</dbReference>
<dbReference type="KEGG" id="ncu:F0U83_09820"/>
<dbReference type="EMBL" id="CP043869">
    <property type="protein sequence ID" value="QEQ96997.1"/>
    <property type="molecule type" value="Genomic_DNA"/>
</dbReference>
<accession>A0A5P1RBM4</accession>
<dbReference type="OrthoDB" id="9794638at2"/>
<name>A0A5P1RBM4_9GAMM</name>
<dbReference type="SMART" id="SM00903">
    <property type="entry name" value="Flavin_Reduct"/>
    <property type="match status" value="1"/>
</dbReference>
<comment type="cofactor">
    <cofactor evidence="1">
        <name>FMN</name>
        <dbReference type="ChEBI" id="CHEBI:58210"/>
    </cofactor>
</comment>
<reference evidence="6 7" key="1">
    <citation type="journal article" date="2019" name="Biochem. Eng. J.">
        <title>Metabolic engineering of the marine bacteria Neptunomonas concharum for the production of acetoin and meso-2,3-butanediol from acetate.</title>
        <authorList>
            <person name="Li W."/>
            <person name="Pu N."/>
            <person name="Liu C.-X."/>
            <person name="Yuan Q.-P."/>
            <person name="Li Z.-J."/>
        </authorList>
    </citation>
    <scope>NUCLEOTIDE SEQUENCE [LARGE SCALE GENOMIC DNA]</scope>
    <source>
        <strain evidence="6 7">JCM17730</strain>
    </source>
</reference>
<evidence type="ECO:0000313" key="6">
    <source>
        <dbReference type="EMBL" id="QEQ96997.1"/>
    </source>
</evidence>
<protein>
    <submittedName>
        <fullName evidence="6">Flavin reductase family protein</fullName>
    </submittedName>
</protein>
<keyword evidence="7" id="KW-1185">Reference proteome</keyword>
<evidence type="ECO:0000256" key="1">
    <source>
        <dbReference type="ARBA" id="ARBA00001917"/>
    </source>
</evidence>
<dbReference type="GO" id="GO:0016646">
    <property type="term" value="F:oxidoreductase activity, acting on the CH-NH group of donors, NAD or NADP as acceptor"/>
    <property type="evidence" value="ECO:0007669"/>
    <property type="project" value="UniProtKB-ARBA"/>
</dbReference>
<dbReference type="InterPro" id="IPR002563">
    <property type="entry name" value="Flavin_Rdtase-like_dom"/>
</dbReference>